<feature type="compositionally biased region" description="Basic and acidic residues" evidence="1">
    <location>
        <begin position="61"/>
        <end position="71"/>
    </location>
</feature>
<evidence type="ECO:0000313" key="3">
    <source>
        <dbReference type="Proteomes" id="UP001497457"/>
    </source>
</evidence>
<protein>
    <submittedName>
        <fullName evidence="2">Uncharacterized protein</fullName>
    </submittedName>
</protein>
<dbReference type="EMBL" id="CAXIPR030004612">
    <property type="protein sequence ID" value="CAM0151575.1"/>
    <property type="molecule type" value="Genomic_DNA"/>
</dbReference>
<reference evidence="2 3" key="1">
    <citation type="submission" date="2024-10" db="EMBL/GenBank/DDBJ databases">
        <authorList>
            <person name="Ryan C."/>
        </authorList>
    </citation>
    <scope>NUCLEOTIDE SEQUENCE [LARGE SCALE GENOMIC DNA]</scope>
</reference>
<evidence type="ECO:0000313" key="2">
    <source>
        <dbReference type="EMBL" id="CAM0151575.1"/>
    </source>
</evidence>
<comment type="caution">
    <text evidence="2">The sequence shown here is derived from an EMBL/GenBank/DDBJ whole genome shotgun (WGS) entry which is preliminary data.</text>
</comment>
<name>A0ABC9H9R7_9POAL</name>
<gene>
    <name evidence="2" type="ORF">URODEC1_LOCUS124495</name>
</gene>
<accession>A0ABC9H9R7</accession>
<proteinExistence type="predicted"/>
<sequence length="186" mass="20613">MAAFGFLWKTGCDTLPDKSHWPHVDLPFQVAAPLVPRCVGRQRKERIKSFLEGGSSKSKKKSAEKGDDNVNGKRQIIRGKRQCGRCGELGHGESSYKCALNGTKKRKRKPRKNATKELGKKPVKKKAKKNAETILQNSPGRMTRSRLAMLLGEGTSSQPTMAAASPSRDVQPTHPRKLTPRKLKTN</sequence>
<feature type="compositionally biased region" description="Basic residues" evidence="1">
    <location>
        <begin position="103"/>
        <end position="113"/>
    </location>
</feature>
<keyword evidence="3" id="KW-1185">Reference proteome</keyword>
<organism evidence="2 3">
    <name type="scientific">Urochloa decumbens</name>
    <dbReference type="NCBI Taxonomy" id="240449"/>
    <lineage>
        <taxon>Eukaryota</taxon>
        <taxon>Viridiplantae</taxon>
        <taxon>Streptophyta</taxon>
        <taxon>Embryophyta</taxon>
        <taxon>Tracheophyta</taxon>
        <taxon>Spermatophyta</taxon>
        <taxon>Magnoliopsida</taxon>
        <taxon>Liliopsida</taxon>
        <taxon>Poales</taxon>
        <taxon>Poaceae</taxon>
        <taxon>PACMAD clade</taxon>
        <taxon>Panicoideae</taxon>
        <taxon>Panicodae</taxon>
        <taxon>Paniceae</taxon>
        <taxon>Melinidinae</taxon>
        <taxon>Urochloa</taxon>
    </lineage>
</organism>
<dbReference type="Proteomes" id="UP001497457">
    <property type="component" value="Unassembled WGS sequence"/>
</dbReference>
<feature type="region of interest" description="Disordered" evidence="1">
    <location>
        <begin position="46"/>
        <end position="186"/>
    </location>
</feature>
<dbReference type="AlphaFoldDB" id="A0ABC9H9R7"/>
<evidence type="ECO:0000256" key="1">
    <source>
        <dbReference type="SAM" id="MobiDB-lite"/>
    </source>
</evidence>
<feature type="compositionally biased region" description="Basic residues" evidence="1">
    <location>
        <begin position="174"/>
        <end position="186"/>
    </location>
</feature>